<dbReference type="GO" id="GO:0004056">
    <property type="term" value="F:argininosuccinate lyase activity"/>
    <property type="evidence" value="ECO:0007669"/>
    <property type="project" value="UniProtKB-UniRule"/>
</dbReference>
<dbReference type="FunFam" id="1.10.40.30:FF:000001">
    <property type="entry name" value="Argininosuccinate lyase"/>
    <property type="match status" value="1"/>
</dbReference>
<keyword evidence="8" id="KW-0963">Cytoplasm</keyword>
<comment type="similarity">
    <text evidence="8">Belongs to the lyase 1 family. Argininosuccinate lyase subfamily.</text>
</comment>
<dbReference type="InterPro" id="IPR020557">
    <property type="entry name" value="Fumarate_lyase_CS"/>
</dbReference>
<dbReference type="PROSITE" id="PS00163">
    <property type="entry name" value="FUMARATE_LYASES"/>
    <property type="match status" value="1"/>
</dbReference>
<evidence type="ECO:0000313" key="11">
    <source>
        <dbReference type="EMBL" id="NEX22346.1"/>
    </source>
</evidence>
<proteinExistence type="inferred from homology"/>
<sequence>MQETSSAKPWAGRFNAPTDAFVEAFTASVDFDQRLYRYDIQGSIAHATMLARQGILTAAERDAIVKGLEAVRSRIDAGDFAWSIPLEDVHMNVESALTADIGDAGKKLHTGRSRNDQVATDVRLWLRDEIDTIRGEIQRLQRALLDLAEREAETILPGFTHLQVAQPITFGHHMLAWLEMLERDRARLADCRRRMNVMPLGAAALAGTTYPIDRHYTAELLGFDRPAENSLDAVSDRDFAIEFTADAAILMMHLSRFSEELILWSSAQFGFIELSDSFCTGSSIMPQKKNPDVPELVRGKSGRIFGHLMGLLTLMKSQPLAYNKDNQEDKEPLFDTVDNLKGSLKVYADMMGKVTCNRERMREAAKQGFSTATDLADYLVRKGIPFRDAHEIVGKAVGLGVREGRDLAELSLAELQQFSGAIGEDVFEVLTLDGSVAARDHIGGTAPAQVRAAIQRARERLGAEASGDA</sequence>
<organism evidence="11 12">
    <name type="scientific">Thiorhodococcus mannitoliphagus</name>
    <dbReference type="NCBI Taxonomy" id="329406"/>
    <lineage>
        <taxon>Bacteria</taxon>
        <taxon>Pseudomonadati</taxon>
        <taxon>Pseudomonadota</taxon>
        <taxon>Gammaproteobacteria</taxon>
        <taxon>Chromatiales</taxon>
        <taxon>Chromatiaceae</taxon>
        <taxon>Thiorhodococcus</taxon>
    </lineage>
</organism>
<evidence type="ECO:0000256" key="7">
    <source>
        <dbReference type="ARBA" id="ARBA00023239"/>
    </source>
</evidence>
<dbReference type="InterPro" id="IPR008948">
    <property type="entry name" value="L-Aspartase-like"/>
</dbReference>
<dbReference type="PRINTS" id="PR00149">
    <property type="entry name" value="FUMRATELYASE"/>
</dbReference>
<evidence type="ECO:0000256" key="8">
    <source>
        <dbReference type="HAMAP-Rule" id="MF_00006"/>
    </source>
</evidence>
<dbReference type="Pfam" id="PF14698">
    <property type="entry name" value="ASL_C2"/>
    <property type="match status" value="1"/>
</dbReference>
<dbReference type="InterPro" id="IPR024083">
    <property type="entry name" value="Fumarase/histidase_N"/>
</dbReference>
<evidence type="ECO:0000259" key="9">
    <source>
        <dbReference type="Pfam" id="PF00206"/>
    </source>
</evidence>
<dbReference type="Gene3D" id="1.10.40.30">
    <property type="entry name" value="Fumarase/aspartase (C-terminal domain)"/>
    <property type="match status" value="1"/>
</dbReference>
<dbReference type="Gene3D" id="1.10.275.10">
    <property type="entry name" value="Fumarase/aspartase (N-terminal domain)"/>
    <property type="match status" value="1"/>
</dbReference>
<dbReference type="FunFam" id="1.20.200.10:FF:000002">
    <property type="entry name" value="Argininosuccinate lyase"/>
    <property type="match status" value="1"/>
</dbReference>
<dbReference type="InterPro" id="IPR009049">
    <property type="entry name" value="Argininosuccinate_lyase"/>
</dbReference>
<evidence type="ECO:0000256" key="3">
    <source>
        <dbReference type="ARBA" id="ARBA00005552"/>
    </source>
</evidence>
<keyword evidence="6 8" id="KW-0028">Amino-acid biosynthesis</keyword>
<dbReference type="EC" id="4.3.2.1" evidence="4 8"/>
<dbReference type="AlphaFoldDB" id="A0A6P1E002"/>
<gene>
    <name evidence="8 11" type="primary">argH</name>
    <name evidence="11" type="ORF">G3480_18890</name>
</gene>
<comment type="caution">
    <text evidence="11">The sequence shown here is derived from an EMBL/GenBank/DDBJ whole genome shotgun (WGS) entry which is preliminary data.</text>
</comment>
<keyword evidence="7 8" id="KW-0456">Lyase</keyword>
<comment type="subcellular location">
    <subcellularLocation>
        <location evidence="8">Cytoplasm</location>
    </subcellularLocation>
</comment>
<comment type="similarity">
    <text evidence="3">In the N-terminal section; belongs to the lyase 1 family. Argininosuccinate lyase subfamily.</text>
</comment>
<dbReference type="InterPro" id="IPR022761">
    <property type="entry name" value="Fumarate_lyase_N"/>
</dbReference>
<protein>
    <recommendedName>
        <fullName evidence="4 8">Argininosuccinate lyase</fullName>
        <shortName evidence="8">ASAL</shortName>
        <ecNumber evidence="4 8">4.3.2.1</ecNumber>
    </recommendedName>
    <alternativeName>
        <fullName evidence="8">Arginosuccinase</fullName>
    </alternativeName>
</protein>
<name>A0A6P1E002_9GAMM</name>
<feature type="domain" description="Argininosuccinate lyase C-terminal" evidence="10">
    <location>
        <begin position="369"/>
        <end position="437"/>
    </location>
</feature>
<dbReference type="Proteomes" id="UP000471640">
    <property type="component" value="Unassembled WGS sequence"/>
</dbReference>
<evidence type="ECO:0000256" key="1">
    <source>
        <dbReference type="ARBA" id="ARBA00000985"/>
    </source>
</evidence>
<dbReference type="GO" id="GO:0042450">
    <property type="term" value="P:L-arginine biosynthetic process via ornithine"/>
    <property type="evidence" value="ECO:0007669"/>
    <property type="project" value="UniProtKB-UniRule"/>
</dbReference>
<dbReference type="PANTHER" id="PTHR43814:SF1">
    <property type="entry name" value="ARGININOSUCCINATE LYASE"/>
    <property type="match status" value="1"/>
</dbReference>
<dbReference type="GO" id="GO:0005829">
    <property type="term" value="C:cytosol"/>
    <property type="evidence" value="ECO:0007669"/>
    <property type="project" value="TreeGrafter"/>
</dbReference>
<keyword evidence="5 8" id="KW-0055">Arginine biosynthesis</keyword>
<evidence type="ECO:0000256" key="5">
    <source>
        <dbReference type="ARBA" id="ARBA00022571"/>
    </source>
</evidence>
<reference evidence="12" key="1">
    <citation type="journal article" date="2020" name="Microbiol. Resour. Announc.">
        <title>Draft Genome Sequences of Thiorhodococcus mannitoliphagus and Thiorhodococcus minor, Purple Sulfur Photosynthetic Bacteria in the Gammaproteobacterial Family Chromatiaceae.</title>
        <authorList>
            <person name="Aviles F.A."/>
            <person name="Meyer T.E."/>
            <person name="Kyndt J.A."/>
        </authorList>
    </citation>
    <scope>NUCLEOTIDE SEQUENCE [LARGE SCALE GENOMIC DNA]</scope>
    <source>
        <strain evidence="12">DSM 18266</strain>
    </source>
</reference>
<evidence type="ECO:0000259" key="10">
    <source>
        <dbReference type="Pfam" id="PF14698"/>
    </source>
</evidence>
<dbReference type="UniPathway" id="UPA00068">
    <property type="reaction ID" value="UER00114"/>
</dbReference>
<dbReference type="InterPro" id="IPR000362">
    <property type="entry name" value="Fumarate_lyase_fam"/>
</dbReference>
<evidence type="ECO:0000256" key="6">
    <source>
        <dbReference type="ARBA" id="ARBA00022605"/>
    </source>
</evidence>
<dbReference type="PRINTS" id="PR00145">
    <property type="entry name" value="ARGSUCLYASE"/>
</dbReference>
<evidence type="ECO:0000313" key="12">
    <source>
        <dbReference type="Proteomes" id="UP000471640"/>
    </source>
</evidence>
<evidence type="ECO:0000256" key="4">
    <source>
        <dbReference type="ARBA" id="ARBA00012338"/>
    </source>
</evidence>
<dbReference type="CDD" id="cd01359">
    <property type="entry name" value="Argininosuccinate_lyase"/>
    <property type="match status" value="1"/>
</dbReference>
<dbReference type="PANTHER" id="PTHR43814">
    <property type="entry name" value="ARGININOSUCCINATE LYASE"/>
    <property type="match status" value="1"/>
</dbReference>
<comment type="pathway">
    <text evidence="2 8">Amino-acid biosynthesis; L-arginine biosynthesis; L-arginine from L-ornithine and carbamoyl phosphate: step 3/3.</text>
</comment>
<feature type="domain" description="Fumarate lyase N-terminal" evidence="9">
    <location>
        <begin position="12"/>
        <end position="306"/>
    </location>
</feature>
<dbReference type="HAMAP" id="MF_00006">
    <property type="entry name" value="Arg_succ_lyase"/>
    <property type="match status" value="1"/>
</dbReference>
<dbReference type="Pfam" id="PF00206">
    <property type="entry name" value="Lyase_1"/>
    <property type="match status" value="1"/>
</dbReference>
<dbReference type="EMBL" id="JAAIJR010000095">
    <property type="protein sequence ID" value="NEX22346.1"/>
    <property type="molecule type" value="Genomic_DNA"/>
</dbReference>
<dbReference type="SUPFAM" id="SSF48557">
    <property type="entry name" value="L-aspartase-like"/>
    <property type="match status" value="1"/>
</dbReference>
<reference evidence="11 12" key="2">
    <citation type="submission" date="2020-02" db="EMBL/GenBank/DDBJ databases">
        <title>Genome sequences of Thiorhodococcus mannitoliphagus and Thiorhodococcus minor, purple sulfur photosynthetic bacteria in the gammaproteobacterial family, Chromatiaceae.</title>
        <authorList>
            <person name="Aviles F.A."/>
            <person name="Meyer T.E."/>
            <person name="Kyndt J.A."/>
        </authorList>
    </citation>
    <scope>NUCLEOTIDE SEQUENCE [LARGE SCALE GENOMIC DNA]</scope>
    <source>
        <strain evidence="11 12">DSM 18266</strain>
    </source>
</reference>
<accession>A0A6P1E002</accession>
<comment type="catalytic activity">
    <reaction evidence="1 8">
        <text>2-(N(omega)-L-arginino)succinate = fumarate + L-arginine</text>
        <dbReference type="Rhea" id="RHEA:24020"/>
        <dbReference type="ChEBI" id="CHEBI:29806"/>
        <dbReference type="ChEBI" id="CHEBI:32682"/>
        <dbReference type="ChEBI" id="CHEBI:57472"/>
        <dbReference type="EC" id="4.3.2.1"/>
    </reaction>
</comment>
<evidence type="ECO:0000256" key="2">
    <source>
        <dbReference type="ARBA" id="ARBA00004941"/>
    </source>
</evidence>
<dbReference type="Gene3D" id="1.20.200.10">
    <property type="entry name" value="Fumarase/aspartase (Central domain)"/>
    <property type="match status" value="1"/>
</dbReference>
<keyword evidence="12" id="KW-1185">Reference proteome</keyword>
<dbReference type="RefSeq" id="WP_164655442.1">
    <property type="nucleotide sequence ID" value="NZ_JAAIJR010000095.1"/>
</dbReference>
<dbReference type="InterPro" id="IPR029419">
    <property type="entry name" value="Arg_succ_lyase_C"/>
</dbReference>
<dbReference type="FunFam" id="1.10.275.10:FF:000002">
    <property type="entry name" value="Argininosuccinate lyase"/>
    <property type="match status" value="1"/>
</dbReference>
<dbReference type="NCBIfam" id="TIGR00838">
    <property type="entry name" value="argH"/>
    <property type="match status" value="1"/>
</dbReference>